<dbReference type="PANTHER" id="PTHR11091:SF0">
    <property type="entry name" value="MALATE DEHYDROGENASE"/>
    <property type="match status" value="1"/>
</dbReference>
<sequence length="370" mass="39616">MTYPTEKEYNVSTLLHINATRLHQFTEAIWLAAGSQQEEARLVADHLVAANLAGHDSHGVGMIPSYIASLKQGHLQLNQRPTLDKDNGAVLTLNAHQGFGQVAAWEAMKLGIERAEKLGIAAVGLHHSHHIGRIGHWAEQCAAAGFVSFHFVNVMGDPMVAPFGGSDRRFGTNPFCAIFPRPHARPLLLDFATSGIAYGKTRVAWNKGVEVAPGYLIDAQGQPTTDPGVMHQSPHGSLLPFGLHKGYALATLCEILGGALSGGRTTHQATLQSGNDAIFNCMTTVILNPAAFDAPAMQDEAEAFLDWVKASPPSGDAPIQVPGEWEEANRIARDREGIPLDSTSWQQICQAATEAGMSAEELAAFRALAV</sequence>
<dbReference type="PANTHER" id="PTHR11091">
    <property type="entry name" value="OXIDOREDUCTASE-RELATED"/>
    <property type="match status" value="1"/>
</dbReference>
<comment type="similarity">
    <text evidence="1">Belongs to the LDH2/MDH2 oxidoreductase family.</text>
</comment>
<evidence type="ECO:0000256" key="1">
    <source>
        <dbReference type="ARBA" id="ARBA00006056"/>
    </source>
</evidence>
<dbReference type="Gene3D" id="1.20.5.460">
    <property type="entry name" value="Single helix bin"/>
    <property type="match status" value="1"/>
</dbReference>
<dbReference type="Pfam" id="PF02615">
    <property type="entry name" value="Ldh_2"/>
    <property type="match status" value="1"/>
</dbReference>
<dbReference type="Proteomes" id="UP000566985">
    <property type="component" value="Unassembled WGS sequence"/>
</dbReference>
<proteinExistence type="inferred from homology"/>
<dbReference type="Gene3D" id="3.30.1370.60">
    <property type="entry name" value="Hypothetical oxidoreductase yiak, domain 2"/>
    <property type="match status" value="1"/>
</dbReference>
<dbReference type="InterPro" id="IPR043143">
    <property type="entry name" value="Mal/L-sulf/L-lact_DH-like_NADP"/>
</dbReference>
<evidence type="ECO:0000313" key="3">
    <source>
        <dbReference type="EMBL" id="NUY95677.1"/>
    </source>
</evidence>
<accession>A0A7Y6NBW1</accession>
<reference evidence="3 4" key="1">
    <citation type="submission" date="2020-05" db="EMBL/GenBank/DDBJ databases">
        <title>Whole Genome Sequences of Enterobacteriales Associated with the International Space Station.</title>
        <authorList>
            <person name="Bharadwaj A."/>
            <person name="Daudu R."/>
            <person name="Singh N."/>
            <person name="Wood J."/>
            <person name="Debieu M."/>
            <person name="Mason C."/>
            <person name="Wang C."/>
            <person name="Venkateswaran K."/>
        </authorList>
    </citation>
    <scope>NUCLEOTIDE SEQUENCE [LARGE SCALE GENOMIC DNA]</scope>
    <source>
        <strain evidence="3 4">IF5SW-B1</strain>
    </source>
</reference>
<protein>
    <submittedName>
        <fullName evidence="3">Malate/lactate/ureidoglycolate dehydrogenase</fullName>
    </submittedName>
</protein>
<dbReference type="InterPro" id="IPR003767">
    <property type="entry name" value="Malate/L-lactate_DH-like"/>
</dbReference>
<gene>
    <name evidence="3" type="ORF">HU668_04285</name>
</gene>
<organism evidence="3 4">
    <name type="scientific">Pantoea brenneri</name>
    <dbReference type="NCBI Taxonomy" id="472694"/>
    <lineage>
        <taxon>Bacteria</taxon>
        <taxon>Pseudomonadati</taxon>
        <taxon>Pseudomonadota</taxon>
        <taxon>Gammaproteobacteria</taxon>
        <taxon>Enterobacterales</taxon>
        <taxon>Erwiniaceae</taxon>
        <taxon>Pantoea</taxon>
    </lineage>
</organism>
<dbReference type="InterPro" id="IPR036111">
    <property type="entry name" value="Mal/L-sulfo/L-lacto_DH-like_sf"/>
</dbReference>
<dbReference type="AlphaFoldDB" id="A0A7Y6NBW1"/>
<dbReference type="SUPFAM" id="SSF89733">
    <property type="entry name" value="L-sulfolactate dehydrogenase-like"/>
    <property type="match status" value="1"/>
</dbReference>
<dbReference type="Gene3D" id="1.10.1530.10">
    <property type="match status" value="2"/>
</dbReference>
<evidence type="ECO:0000313" key="4">
    <source>
        <dbReference type="Proteomes" id="UP000566985"/>
    </source>
</evidence>
<dbReference type="InterPro" id="IPR043144">
    <property type="entry name" value="Mal/L-sulf/L-lact_DH-like_ah"/>
</dbReference>
<dbReference type="GO" id="GO:0016491">
    <property type="term" value="F:oxidoreductase activity"/>
    <property type="evidence" value="ECO:0007669"/>
    <property type="project" value="UniProtKB-KW"/>
</dbReference>
<comment type="caution">
    <text evidence="3">The sequence shown here is derived from an EMBL/GenBank/DDBJ whole genome shotgun (WGS) entry which is preliminary data.</text>
</comment>
<dbReference type="EMBL" id="JABWPM010000002">
    <property type="protein sequence ID" value="NUY95677.1"/>
    <property type="molecule type" value="Genomic_DNA"/>
</dbReference>
<dbReference type="NCBIfam" id="NF007504">
    <property type="entry name" value="PRK10098.1"/>
    <property type="match status" value="1"/>
</dbReference>
<keyword evidence="2" id="KW-0560">Oxidoreductase</keyword>
<evidence type="ECO:0000256" key="2">
    <source>
        <dbReference type="ARBA" id="ARBA00023002"/>
    </source>
</evidence>
<name>A0A7Y6NBW1_9GAMM</name>